<gene>
    <name evidence="4" type="ORF">Sango_1813500</name>
</gene>
<reference evidence="4" key="2">
    <citation type="journal article" date="2024" name="Plant">
        <title>Genomic evolution and insights into agronomic trait innovations of Sesamum species.</title>
        <authorList>
            <person name="Miao H."/>
            <person name="Wang L."/>
            <person name="Qu L."/>
            <person name="Liu H."/>
            <person name="Sun Y."/>
            <person name="Le M."/>
            <person name="Wang Q."/>
            <person name="Wei S."/>
            <person name="Zheng Y."/>
            <person name="Lin W."/>
            <person name="Duan Y."/>
            <person name="Cao H."/>
            <person name="Xiong S."/>
            <person name="Wang X."/>
            <person name="Wei L."/>
            <person name="Li C."/>
            <person name="Ma Q."/>
            <person name="Ju M."/>
            <person name="Zhao R."/>
            <person name="Li G."/>
            <person name="Mu C."/>
            <person name="Tian Q."/>
            <person name="Mei H."/>
            <person name="Zhang T."/>
            <person name="Gao T."/>
            <person name="Zhang H."/>
        </authorList>
    </citation>
    <scope>NUCLEOTIDE SEQUENCE</scope>
    <source>
        <strain evidence="4">K16</strain>
    </source>
</reference>
<reference evidence="4" key="1">
    <citation type="submission" date="2020-06" db="EMBL/GenBank/DDBJ databases">
        <authorList>
            <person name="Li T."/>
            <person name="Hu X."/>
            <person name="Zhang T."/>
            <person name="Song X."/>
            <person name="Zhang H."/>
            <person name="Dai N."/>
            <person name="Sheng W."/>
            <person name="Hou X."/>
            <person name="Wei L."/>
        </authorList>
    </citation>
    <scope>NUCLEOTIDE SEQUENCE</scope>
    <source>
        <strain evidence="4">K16</strain>
        <tissue evidence="4">Leaf</tissue>
    </source>
</reference>
<evidence type="ECO:0000259" key="2">
    <source>
        <dbReference type="Pfam" id="PF04419"/>
    </source>
</evidence>
<dbReference type="InterPro" id="IPR039438">
    <property type="entry name" value="At2g23090-like_Znf"/>
</dbReference>
<dbReference type="Pfam" id="PF04419">
    <property type="entry name" value="SERF-like_N"/>
    <property type="match status" value="1"/>
</dbReference>
<dbReference type="InterPro" id="IPR039713">
    <property type="entry name" value="At2g23090-like"/>
</dbReference>
<evidence type="ECO:0000313" key="4">
    <source>
        <dbReference type="EMBL" id="KAK4393427.1"/>
    </source>
</evidence>
<feature type="domain" description="Small EDRK-rich factor-like N-terminal" evidence="2">
    <location>
        <begin position="3"/>
        <end position="36"/>
    </location>
</feature>
<keyword evidence="5" id="KW-1185">Reference proteome</keyword>
<dbReference type="InterPro" id="IPR007513">
    <property type="entry name" value="SERF-like_N"/>
</dbReference>
<dbReference type="SUPFAM" id="SSF118359">
    <property type="entry name" value="Expressed protein At2g23090/F21P24.15"/>
    <property type="match status" value="1"/>
</dbReference>
<feature type="domain" description="At2g23090-like zinc-binding" evidence="3">
    <location>
        <begin position="38"/>
        <end position="75"/>
    </location>
</feature>
<sequence>MGGGNGQKAKMAREKNLEKSKAPKGSQLESNKKAMNIQCKVCMQTFMCTTSEVKCREHAEAKHPKSDVYACFPHLKDPLENTFHPDDATQAIDLLECSMSDFLTMYAVTRDENYGKMICLCQHLTM</sequence>
<evidence type="ECO:0000259" key="3">
    <source>
        <dbReference type="Pfam" id="PF12907"/>
    </source>
</evidence>
<dbReference type="PANTHER" id="PTHR33788:SF16">
    <property type="entry name" value="SMALL EDRK-RICH FACTOR-LIKE N-TERMINAL DOMAIN-CONTAINING PROTEIN"/>
    <property type="match status" value="1"/>
</dbReference>
<dbReference type="Gene3D" id="4.10.1050.10">
    <property type="entry name" value="At2g23090-like"/>
    <property type="match status" value="1"/>
</dbReference>
<feature type="compositionally biased region" description="Basic and acidic residues" evidence="1">
    <location>
        <begin position="11"/>
        <end position="21"/>
    </location>
</feature>
<dbReference type="EMBL" id="JACGWL010000010">
    <property type="protein sequence ID" value="KAK4393427.1"/>
    <property type="molecule type" value="Genomic_DNA"/>
</dbReference>
<dbReference type="InterPro" id="IPR026939">
    <property type="entry name" value="ZNF706/At2g23090_sf"/>
</dbReference>
<evidence type="ECO:0000313" key="5">
    <source>
        <dbReference type="Proteomes" id="UP001289374"/>
    </source>
</evidence>
<dbReference type="Proteomes" id="UP001289374">
    <property type="component" value="Unassembled WGS sequence"/>
</dbReference>
<accession>A0AAE1WHG9</accession>
<dbReference type="Pfam" id="PF12907">
    <property type="entry name" value="zf-met2"/>
    <property type="match status" value="1"/>
</dbReference>
<protein>
    <submittedName>
        <fullName evidence="4">Uncharacterized protein</fullName>
    </submittedName>
</protein>
<organism evidence="4 5">
    <name type="scientific">Sesamum angolense</name>
    <dbReference type="NCBI Taxonomy" id="2727404"/>
    <lineage>
        <taxon>Eukaryota</taxon>
        <taxon>Viridiplantae</taxon>
        <taxon>Streptophyta</taxon>
        <taxon>Embryophyta</taxon>
        <taxon>Tracheophyta</taxon>
        <taxon>Spermatophyta</taxon>
        <taxon>Magnoliopsida</taxon>
        <taxon>eudicotyledons</taxon>
        <taxon>Gunneridae</taxon>
        <taxon>Pentapetalae</taxon>
        <taxon>asterids</taxon>
        <taxon>lamiids</taxon>
        <taxon>Lamiales</taxon>
        <taxon>Pedaliaceae</taxon>
        <taxon>Sesamum</taxon>
    </lineage>
</organism>
<dbReference type="AlphaFoldDB" id="A0AAE1WHG9"/>
<feature type="region of interest" description="Disordered" evidence="1">
    <location>
        <begin position="1"/>
        <end position="29"/>
    </location>
</feature>
<proteinExistence type="predicted"/>
<dbReference type="PANTHER" id="PTHR33788">
    <property type="entry name" value="OS07G0114300 PROTEIN"/>
    <property type="match status" value="1"/>
</dbReference>
<evidence type="ECO:0000256" key="1">
    <source>
        <dbReference type="SAM" id="MobiDB-lite"/>
    </source>
</evidence>
<comment type="caution">
    <text evidence="4">The sequence shown here is derived from an EMBL/GenBank/DDBJ whole genome shotgun (WGS) entry which is preliminary data.</text>
</comment>
<name>A0AAE1WHG9_9LAMI</name>